<feature type="compositionally biased region" description="Basic and acidic residues" evidence="1">
    <location>
        <begin position="38"/>
        <end position="48"/>
    </location>
</feature>
<reference evidence="2 3" key="1">
    <citation type="submission" date="2021-06" db="EMBL/GenBank/DDBJ databases">
        <title>Caerostris extrusa draft genome.</title>
        <authorList>
            <person name="Kono N."/>
            <person name="Arakawa K."/>
        </authorList>
    </citation>
    <scope>NUCLEOTIDE SEQUENCE [LARGE SCALE GENOMIC DNA]</scope>
</reference>
<dbReference type="EMBL" id="BPLR01006582">
    <property type="protein sequence ID" value="GIY10950.1"/>
    <property type="molecule type" value="Genomic_DNA"/>
</dbReference>
<keyword evidence="3" id="KW-1185">Reference proteome</keyword>
<evidence type="ECO:0000313" key="2">
    <source>
        <dbReference type="EMBL" id="GIY10950.1"/>
    </source>
</evidence>
<feature type="compositionally biased region" description="Acidic residues" evidence="1">
    <location>
        <begin position="1"/>
        <end position="11"/>
    </location>
</feature>
<organism evidence="2 3">
    <name type="scientific">Caerostris extrusa</name>
    <name type="common">Bark spider</name>
    <name type="synonym">Caerostris bankana</name>
    <dbReference type="NCBI Taxonomy" id="172846"/>
    <lineage>
        <taxon>Eukaryota</taxon>
        <taxon>Metazoa</taxon>
        <taxon>Ecdysozoa</taxon>
        <taxon>Arthropoda</taxon>
        <taxon>Chelicerata</taxon>
        <taxon>Arachnida</taxon>
        <taxon>Araneae</taxon>
        <taxon>Araneomorphae</taxon>
        <taxon>Entelegynae</taxon>
        <taxon>Araneoidea</taxon>
        <taxon>Araneidae</taxon>
        <taxon>Caerostris</taxon>
    </lineage>
</organism>
<feature type="non-terminal residue" evidence="2">
    <location>
        <position position="95"/>
    </location>
</feature>
<sequence>MAEEPEEDTSNQDDAVIPEKNKEEEGSSDTFEDSSPSEAEKSEAKMDERLLRHIFVRPRYAEPRHPILSSPYARHISLEAFGPKSQNGSMFQQQR</sequence>
<evidence type="ECO:0000313" key="3">
    <source>
        <dbReference type="Proteomes" id="UP001054945"/>
    </source>
</evidence>
<evidence type="ECO:0000256" key="1">
    <source>
        <dbReference type="SAM" id="MobiDB-lite"/>
    </source>
</evidence>
<protein>
    <submittedName>
        <fullName evidence="2">Uncharacterized protein</fullName>
    </submittedName>
</protein>
<proteinExistence type="predicted"/>
<dbReference type="AlphaFoldDB" id="A0AAV4QNE9"/>
<name>A0AAV4QNE9_CAEEX</name>
<dbReference type="Proteomes" id="UP001054945">
    <property type="component" value="Unassembled WGS sequence"/>
</dbReference>
<gene>
    <name evidence="2" type="ORF">CEXT_94581</name>
</gene>
<comment type="caution">
    <text evidence="2">The sequence shown here is derived from an EMBL/GenBank/DDBJ whole genome shotgun (WGS) entry which is preliminary data.</text>
</comment>
<accession>A0AAV4QNE9</accession>
<feature type="region of interest" description="Disordered" evidence="1">
    <location>
        <begin position="1"/>
        <end position="48"/>
    </location>
</feature>